<feature type="compositionally biased region" description="Basic residues" evidence="2">
    <location>
        <begin position="228"/>
        <end position="238"/>
    </location>
</feature>
<keyword evidence="5" id="KW-1185">Reference proteome</keyword>
<dbReference type="InterPro" id="IPR051532">
    <property type="entry name" value="Ester_Hydrolysis_Enzymes"/>
</dbReference>
<dbReference type="PROSITE" id="PS50158">
    <property type="entry name" value="ZF_CCHC"/>
    <property type="match status" value="1"/>
</dbReference>
<sequence>MIIGDSILKHVYEDDFTDEIVKVNCLQGATVKDVRNALLAQREDLHTFSHIIIHVGTNDINTHNPNVNDISADFEELITSIQLLNGHRPSIYISGPCPRSDDHTPQIIDLNSHLKELTNKLDCKFLDNMASFTYADGEIDLSLYHGDGVHLNRKGTVKLINKLTIIGPICIRKKSSKMENARHMGVSNPSRNFYSQYRSNGTIHNNTSRYEHRQQQMRGFTNNDHQREYHRRPNRHPRTSNSSRQDWQRECHRKENRQPVADHFNHRGCFNCGERNHVEANCRLERRIECHHCHRLGHKASHCWNR</sequence>
<dbReference type="PANTHER" id="PTHR30383:SF29">
    <property type="entry name" value="SGNH HYDROLASE-TYPE ESTERASE DOMAIN-CONTAINING PROTEIN"/>
    <property type="match status" value="1"/>
</dbReference>
<dbReference type="InterPro" id="IPR036875">
    <property type="entry name" value="Znf_CCHC_sf"/>
</dbReference>
<dbReference type="Gene3D" id="4.10.60.10">
    <property type="entry name" value="Zinc finger, CCHC-type"/>
    <property type="match status" value="1"/>
</dbReference>
<evidence type="ECO:0000256" key="1">
    <source>
        <dbReference type="PROSITE-ProRule" id="PRU00047"/>
    </source>
</evidence>
<feature type="region of interest" description="Disordered" evidence="2">
    <location>
        <begin position="183"/>
        <end position="204"/>
    </location>
</feature>
<evidence type="ECO:0000256" key="2">
    <source>
        <dbReference type="SAM" id="MobiDB-lite"/>
    </source>
</evidence>
<dbReference type="AlphaFoldDB" id="A0A2G8KKP3"/>
<keyword evidence="1" id="KW-0862">Zinc</keyword>
<dbReference type="Gene3D" id="3.40.50.12690">
    <property type="match status" value="1"/>
</dbReference>
<dbReference type="OrthoDB" id="6110336at2759"/>
<dbReference type="Proteomes" id="UP000230750">
    <property type="component" value="Unassembled WGS sequence"/>
</dbReference>
<keyword evidence="1" id="KW-0863">Zinc-finger</keyword>
<dbReference type="CDD" id="cd00229">
    <property type="entry name" value="SGNH_hydrolase"/>
    <property type="match status" value="1"/>
</dbReference>
<feature type="domain" description="CCHC-type" evidence="3">
    <location>
        <begin position="269"/>
        <end position="283"/>
    </location>
</feature>
<evidence type="ECO:0000313" key="5">
    <source>
        <dbReference type="Proteomes" id="UP000230750"/>
    </source>
</evidence>
<dbReference type="PANTHER" id="PTHR30383">
    <property type="entry name" value="THIOESTERASE 1/PROTEASE 1/LYSOPHOSPHOLIPASE L1"/>
    <property type="match status" value="1"/>
</dbReference>
<dbReference type="SMART" id="SM00343">
    <property type="entry name" value="ZnF_C2HC"/>
    <property type="match status" value="2"/>
</dbReference>
<accession>A0A2G8KKP3</accession>
<gene>
    <name evidence="4" type="ORF">BSL78_14569</name>
</gene>
<organism evidence="4 5">
    <name type="scientific">Stichopus japonicus</name>
    <name type="common">Sea cucumber</name>
    <dbReference type="NCBI Taxonomy" id="307972"/>
    <lineage>
        <taxon>Eukaryota</taxon>
        <taxon>Metazoa</taxon>
        <taxon>Echinodermata</taxon>
        <taxon>Eleutherozoa</taxon>
        <taxon>Echinozoa</taxon>
        <taxon>Holothuroidea</taxon>
        <taxon>Aspidochirotacea</taxon>
        <taxon>Aspidochirotida</taxon>
        <taxon>Stichopodidae</taxon>
        <taxon>Apostichopus</taxon>
    </lineage>
</organism>
<dbReference type="Pfam" id="PF13472">
    <property type="entry name" value="Lipase_GDSL_2"/>
    <property type="match status" value="1"/>
</dbReference>
<name>A0A2G8KKP3_STIJA</name>
<evidence type="ECO:0000259" key="3">
    <source>
        <dbReference type="PROSITE" id="PS50158"/>
    </source>
</evidence>
<proteinExistence type="predicted"/>
<protein>
    <recommendedName>
        <fullName evidence="3">CCHC-type domain-containing protein</fullName>
    </recommendedName>
</protein>
<dbReference type="GO" id="GO:0008270">
    <property type="term" value="F:zinc ion binding"/>
    <property type="evidence" value="ECO:0007669"/>
    <property type="project" value="UniProtKB-KW"/>
</dbReference>
<keyword evidence="1" id="KW-0479">Metal-binding</keyword>
<feature type="region of interest" description="Disordered" evidence="2">
    <location>
        <begin position="221"/>
        <end position="254"/>
    </location>
</feature>
<dbReference type="SUPFAM" id="SSF52266">
    <property type="entry name" value="SGNH hydrolase"/>
    <property type="match status" value="1"/>
</dbReference>
<dbReference type="GO" id="GO:0003676">
    <property type="term" value="F:nucleic acid binding"/>
    <property type="evidence" value="ECO:0007669"/>
    <property type="project" value="InterPro"/>
</dbReference>
<dbReference type="InterPro" id="IPR013830">
    <property type="entry name" value="SGNH_hydro"/>
</dbReference>
<evidence type="ECO:0000313" key="4">
    <source>
        <dbReference type="EMBL" id="PIK48581.1"/>
    </source>
</evidence>
<comment type="caution">
    <text evidence="4">The sequence shown here is derived from an EMBL/GenBank/DDBJ whole genome shotgun (WGS) entry which is preliminary data.</text>
</comment>
<dbReference type="InterPro" id="IPR001878">
    <property type="entry name" value="Znf_CCHC"/>
</dbReference>
<dbReference type="SUPFAM" id="SSF57756">
    <property type="entry name" value="Retrovirus zinc finger-like domains"/>
    <property type="match status" value="1"/>
</dbReference>
<reference evidence="4 5" key="1">
    <citation type="journal article" date="2017" name="PLoS Biol.">
        <title>The sea cucumber genome provides insights into morphological evolution and visceral regeneration.</title>
        <authorList>
            <person name="Zhang X."/>
            <person name="Sun L."/>
            <person name="Yuan J."/>
            <person name="Sun Y."/>
            <person name="Gao Y."/>
            <person name="Zhang L."/>
            <person name="Li S."/>
            <person name="Dai H."/>
            <person name="Hamel J.F."/>
            <person name="Liu C."/>
            <person name="Yu Y."/>
            <person name="Liu S."/>
            <person name="Lin W."/>
            <person name="Guo K."/>
            <person name="Jin S."/>
            <person name="Xu P."/>
            <person name="Storey K.B."/>
            <person name="Huan P."/>
            <person name="Zhang T."/>
            <person name="Zhou Y."/>
            <person name="Zhang J."/>
            <person name="Lin C."/>
            <person name="Li X."/>
            <person name="Xing L."/>
            <person name="Huo D."/>
            <person name="Sun M."/>
            <person name="Wang L."/>
            <person name="Mercier A."/>
            <person name="Li F."/>
            <person name="Yang H."/>
            <person name="Xiang J."/>
        </authorList>
    </citation>
    <scope>NUCLEOTIDE SEQUENCE [LARGE SCALE GENOMIC DNA]</scope>
    <source>
        <strain evidence="4">Shaxun</strain>
        <tissue evidence="4">Muscle</tissue>
    </source>
</reference>
<dbReference type="Gene3D" id="3.40.50.12700">
    <property type="match status" value="1"/>
</dbReference>
<feature type="compositionally biased region" description="Polar residues" evidence="2">
    <location>
        <begin position="187"/>
        <end position="204"/>
    </location>
</feature>
<dbReference type="EMBL" id="MRZV01000515">
    <property type="protein sequence ID" value="PIK48581.1"/>
    <property type="molecule type" value="Genomic_DNA"/>
</dbReference>